<dbReference type="AlphaFoldDB" id="A0A7W6DH80"/>
<protein>
    <submittedName>
        <fullName evidence="1">Uncharacterized protein</fullName>
    </submittedName>
</protein>
<evidence type="ECO:0000313" key="2">
    <source>
        <dbReference type="Proteomes" id="UP000574761"/>
    </source>
</evidence>
<dbReference type="EMBL" id="JACIEE010000013">
    <property type="protein sequence ID" value="MBB3979753.1"/>
    <property type="molecule type" value="Genomic_DNA"/>
</dbReference>
<evidence type="ECO:0000313" key="1">
    <source>
        <dbReference type="EMBL" id="MBB3979753.1"/>
    </source>
</evidence>
<keyword evidence="2" id="KW-1185">Reference proteome</keyword>
<reference evidence="1 2" key="1">
    <citation type="submission" date="2020-08" db="EMBL/GenBank/DDBJ databases">
        <title>Genomic Encyclopedia of Type Strains, Phase IV (KMG-IV): sequencing the most valuable type-strain genomes for metagenomic binning, comparative biology and taxonomic classification.</title>
        <authorList>
            <person name="Goeker M."/>
        </authorList>
    </citation>
    <scope>NUCLEOTIDE SEQUENCE [LARGE SCALE GENOMIC DNA]</scope>
    <source>
        <strain evidence="1 2">DSM 100211</strain>
    </source>
</reference>
<name>A0A7W6DH80_9HYPH</name>
<organism evidence="1 2">
    <name type="scientific">Mycoplana azooxidifex</name>
    <dbReference type="NCBI Taxonomy" id="1636188"/>
    <lineage>
        <taxon>Bacteria</taxon>
        <taxon>Pseudomonadati</taxon>
        <taxon>Pseudomonadota</taxon>
        <taxon>Alphaproteobacteria</taxon>
        <taxon>Hyphomicrobiales</taxon>
        <taxon>Rhizobiaceae</taxon>
        <taxon>Mycoplana</taxon>
    </lineage>
</organism>
<dbReference type="RefSeq" id="WP_183807959.1">
    <property type="nucleotide sequence ID" value="NZ_JACIEE010000013.1"/>
</dbReference>
<proteinExistence type="predicted"/>
<gene>
    <name evidence="1" type="ORF">GGQ64_004998</name>
</gene>
<comment type="caution">
    <text evidence="1">The sequence shown here is derived from an EMBL/GenBank/DDBJ whole genome shotgun (WGS) entry which is preliminary data.</text>
</comment>
<accession>A0A7W6DH80</accession>
<sequence length="226" mass="25308">MQKPLHPHRYRETMSAAIARLEDIAAGTEPLERLAIEFSGVSQAELSTRRQYLNHIERLIANWIGDGCQAFDAVAFMDELVHSECWPFVLQRDLGDRVTYVHFGQVERMVLKSQEAAFIEGFYFRKILGDEGDALEITFVCNGPVWNELEHGPYGHALRTASQIAICAIPIGSELPEALNETVLHGDDEFKSDSVISLARRVVGNIIAILHKKPDLSAMPYLGPLH</sequence>
<dbReference type="Proteomes" id="UP000574761">
    <property type="component" value="Unassembled WGS sequence"/>
</dbReference>